<keyword evidence="3" id="KW-1185">Reference proteome</keyword>
<proteinExistence type="predicted"/>
<feature type="transmembrane region" description="Helical" evidence="1">
    <location>
        <begin position="58"/>
        <end position="75"/>
    </location>
</feature>
<keyword evidence="1" id="KW-0472">Membrane</keyword>
<dbReference type="KEGG" id="dwd:DSCW_58780"/>
<dbReference type="Proteomes" id="UP000427769">
    <property type="component" value="Chromosome"/>
</dbReference>
<keyword evidence="1" id="KW-1133">Transmembrane helix</keyword>
<dbReference type="EMBL" id="AP021875">
    <property type="protein sequence ID" value="BBO78461.1"/>
    <property type="molecule type" value="Genomic_DNA"/>
</dbReference>
<dbReference type="AlphaFoldDB" id="A0A5K7ZF87"/>
<feature type="transmembrane region" description="Helical" evidence="1">
    <location>
        <begin position="28"/>
        <end position="46"/>
    </location>
</feature>
<keyword evidence="1" id="KW-0812">Transmembrane</keyword>
<evidence type="ECO:0000313" key="3">
    <source>
        <dbReference type="Proteomes" id="UP000427769"/>
    </source>
</evidence>
<reference evidence="2 3" key="1">
    <citation type="submission" date="2019-11" db="EMBL/GenBank/DDBJ databases">
        <title>Comparative genomics of hydrocarbon-degrading Desulfosarcina strains.</title>
        <authorList>
            <person name="Watanabe M."/>
            <person name="Kojima H."/>
            <person name="Fukui M."/>
        </authorList>
    </citation>
    <scope>NUCLEOTIDE SEQUENCE [LARGE SCALE GENOMIC DNA]</scope>
    <source>
        <strain evidence="2 3">PP31</strain>
    </source>
</reference>
<sequence length="92" mass="10201">MALCCGLAALFDIRMHLALDVAGFFWALKANNTVQVILWIAFAWFIKLSTRDHHRLPATLGPGLCALAGVVKLIFSPQHPKHQQRIGVHPYG</sequence>
<evidence type="ECO:0000256" key="1">
    <source>
        <dbReference type="SAM" id="Phobius"/>
    </source>
</evidence>
<protein>
    <submittedName>
        <fullName evidence="2">Uncharacterized protein</fullName>
    </submittedName>
</protein>
<accession>A0A5K7ZF87</accession>
<organism evidence="2 3">
    <name type="scientific">Desulfosarcina widdelii</name>
    <dbReference type="NCBI Taxonomy" id="947919"/>
    <lineage>
        <taxon>Bacteria</taxon>
        <taxon>Pseudomonadati</taxon>
        <taxon>Thermodesulfobacteriota</taxon>
        <taxon>Desulfobacteria</taxon>
        <taxon>Desulfobacterales</taxon>
        <taxon>Desulfosarcinaceae</taxon>
        <taxon>Desulfosarcina</taxon>
    </lineage>
</organism>
<name>A0A5K7ZF87_9BACT</name>
<evidence type="ECO:0000313" key="2">
    <source>
        <dbReference type="EMBL" id="BBO78461.1"/>
    </source>
</evidence>
<gene>
    <name evidence="2" type="ORF">DSCW_58780</name>
</gene>